<evidence type="ECO:0000256" key="6">
    <source>
        <dbReference type="SAM" id="Phobius"/>
    </source>
</evidence>
<dbReference type="Pfam" id="PF00672">
    <property type="entry name" value="HAMP"/>
    <property type="match status" value="1"/>
</dbReference>
<evidence type="ECO:0000256" key="4">
    <source>
        <dbReference type="ARBA" id="ARBA00029447"/>
    </source>
</evidence>
<reference evidence="9 10" key="1">
    <citation type="journal article" date="2019" name="Int. J. Syst. Evol. Microbiol.">
        <title>The Global Catalogue of Microorganisms (GCM) 10K type strain sequencing project: providing services to taxonomists for standard genome sequencing and annotation.</title>
        <authorList>
            <consortium name="The Broad Institute Genomics Platform"/>
            <consortium name="The Broad Institute Genome Sequencing Center for Infectious Disease"/>
            <person name="Wu L."/>
            <person name="Ma J."/>
        </authorList>
    </citation>
    <scope>NUCLEOTIDE SEQUENCE [LARGE SCALE GENOMIC DNA]</scope>
    <source>
        <strain evidence="9 10">JCM 13250</strain>
    </source>
</reference>
<dbReference type="InterPro" id="IPR004089">
    <property type="entry name" value="MCPsignal_dom"/>
</dbReference>
<evidence type="ECO:0000313" key="9">
    <source>
        <dbReference type="EMBL" id="GAA1789301.1"/>
    </source>
</evidence>
<organism evidence="9 10">
    <name type="scientific">Luedemannella flava</name>
    <dbReference type="NCBI Taxonomy" id="349316"/>
    <lineage>
        <taxon>Bacteria</taxon>
        <taxon>Bacillati</taxon>
        <taxon>Actinomycetota</taxon>
        <taxon>Actinomycetes</taxon>
        <taxon>Micromonosporales</taxon>
        <taxon>Micromonosporaceae</taxon>
        <taxon>Luedemannella</taxon>
    </lineage>
</organism>
<evidence type="ECO:0008006" key="11">
    <source>
        <dbReference type="Google" id="ProtNLM"/>
    </source>
</evidence>
<feature type="domain" description="Methyl-accepting transducer" evidence="7">
    <location>
        <begin position="137"/>
        <end position="366"/>
    </location>
</feature>
<dbReference type="CDD" id="cd06225">
    <property type="entry name" value="HAMP"/>
    <property type="match status" value="1"/>
</dbReference>
<evidence type="ECO:0000256" key="2">
    <source>
        <dbReference type="ARBA" id="ARBA00022989"/>
    </source>
</evidence>
<protein>
    <recommendedName>
        <fullName evidence="11">Methyl-accepting chemotaxis protein</fullName>
    </recommendedName>
</protein>
<keyword evidence="10" id="KW-1185">Reference proteome</keyword>
<keyword evidence="6" id="KW-0472">Membrane</keyword>
<evidence type="ECO:0000256" key="1">
    <source>
        <dbReference type="ARBA" id="ARBA00022692"/>
    </source>
</evidence>
<comment type="caution">
    <text evidence="9">The sequence shown here is derived from an EMBL/GenBank/DDBJ whole genome shotgun (WGS) entry which is preliminary data.</text>
</comment>
<name>A0ABN2LII0_9ACTN</name>
<dbReference type="SUPFAM" id="SSF58104">
    <property type="entry name" value="Methyl-accepting chemotaxis protein (MCP) signaling domain"/>
    <property type="match status" value="1"/>
</dbReference>
<evidence type="ECO:0000313" key="10">
    <source>
        <dbReference type="Proteomes" id="UP001500218"/>
    </source>
</evidence>
<dbReference type="PANTHER" id="PTHR32089">
    <property type="entry name" value="METHYL-ACCEPTING CHEMOTAXIS PROTEIN MCPB"/>
    <property type="match status" value="1"/>
</dbReference>
<dbReference type="SMART" id="SM00304">
    <property type="entry name" value="HAMP"/>
    <property type="match status" value="1"/>
</dbReference>
<dbReference type="PANTHER" id="PTHR32089:SF112">
    <property type="entry name" value="LYSOZYME-LIKE PROTEIN-RELATED"/>
    <property type="match status" value="1"/>
</dbReference>
<dbReference type="PROSITE" id="PS50111">
    <property type="entry name" value="CHEMOTAXIS_TRANSDUC_2"/>
    <property type="match status" value="1"/>
</dbReference>
<keyword evidence="2 6" id="KW-1133">Transmembrane helix</keyword>
<dbReference type="PROSITE" id="PS50885">
    <property type="entry name" value="HAMP"/>
    <property type="match status" value="1"/>
</dbReference>
<feature type="transmembrane region" description="Helical" evidence="6">
    <location>
        <begin position="53"/>
        <end position="81"/>
    </location>
</feature>
<feature type="domain" description="HAMP" evidence="8">
    <location>
        <begin position="80"/>
        <end position="132"/>
    </location>
</feature>
<dbReference type="EMBL" id="BAAALT010000018">
    <property type="protein sequence ID" value="GAA1789301.1"/>
    <property type="molecule type" value="Genomic_DNA"/>
</dbReference>
<gene>
    <name evidence="9" type="ORF">GCM10009682_09170</name>
</gene>
<keyword evidence="1 6" id="KW-0812">Transmembrane</keyword>
<sequence length="401" mass="40943">MLSLVDRLGPKVQMAILMLLVIGSFVTLAVVGHTTAASLAEALPMDSDGRASLGLAATIALWLPVAALPITLGFLITAFLYTVKALRYATNVLRRASAGDLSQRMHVRGSDELADLSSGFNVMMDNLEATVSGLHCASSKLTTAATALESANTSMTTAVESTMGQLAEVSSATTRVAGDVTEIAAGAAQMRASIASIDANAASVSDAAAAAVTSAGEVEASVDRLRESSVSVGEVIQTITEIAAQTNLLALNATIEAARAGDAGRGFAVVAGEVKDLAQATARATHQITEQIESIQADTAVAVRVVNEFGEVIDSIANHQTAMASAVRGQTDATVTMADSAESVRGASTEIMNTVSGLVAAGARARRATMDARHAADEIASTAAHLVDLTTAFSVTAEQAK</sequence>
<feature type="transmembrane region" description="Helical" evidence="6">
    <location>
        <begin position="12"/>
        <end position="33"/>
    </location>
</feature>
<proteinExistence type="inferred from homology"/>
<dbReference type="Gene3D" id="1.10.287.950">
    <property type="entry name" value="Methyl-accepting chemotaxis protein"/>
    <property type="match status" value="1"/>
</dbReference>
<dbReference type="Proteomes" id="UP001500218">
    <property type="component" value="Unassembled WGS sequence"/>
</dbReference>
<dbReference type="SMART" id="SM00283">
    <property type="entry name" value="MA"/>
    <property type="match status" value="1"/>
</dbReference>
<dbReference type="InterPro" id="IPR003660">
    <property type="entry name" value="HAMP_dom"/>
</dbReference>
<evidence type="ECO:0000256" key="3">
    <source>
        <dbReference type="ARBA" id="ARBA00023224"/>
    </source>
</evidence>
<evidence type="ECO:0000259" key="7">
    <source>
        <dbReference type="PROSITE" id="PS50111"/>
    </source>
</evidence>
<dbReference type="Pfam" id="PF00015">
    <property type="entry name" value="MCPsignal"/>
    <property type="match status" value="1"/>
</dbReference>
<keyword evidence="3 5" id="KW-0807">Transducer</keyword>
<evidence type="ECO:0000259" key="8">
    <source>
        <dbReference type="PROSITE" id="PS50885"/>
    </source>
</evidence>
<comment type="similarity">
    <text evidence="4">Belongs to the methyl-accepting chemotaxis (MCP) protein family.</text>
</comment>
<accession>A0ABN2LII0</accession>
<evidence type="ECO:0000256" key="5">
    <source>
        <dbReference type="PROSITE-ProRule" id="PRU00284"/>
    </source>
</evidence>